<feature type="domain" description="C-type lectin" evidence="1">
    <location>
        <begin position="27"/>
        <end position="150"/>
    </location>
</feature>
<dbReference type="PROSITE" id="PS50041">
    <property type="entry name" value="C_TYPE_LECTIN_2"/>
    <property type="match status" value="1"/>
</dbReference>
<dbReference type="InterPro" id="IPR016186">
    <property type="entry name" value="C-type_lectin-like/link_sf"/>
</dbReference>
<accession>A0A8W8IWY2</accession>
<keyword evidence="3" id="KW-1185">Reference proteome</keyword>
<evidence type="ECO:0000313" key="2">
    <source>
        <dbReference type="EnsemblMetazoa" id="G16224.1:cds"/>
    </source>
</evidence>
<sequence length="153" mass="17274">MPSTGIQAYGFNFIGSCTQQGFYISYDGRMCFKYFYSSTPLPKETVLANCQQYGAELLLLDTPQRRNYFLQTRTQSEANGHVGLSDIQEEGAWVWDNGCPLDGNTTMNMFDNEDDRYGCPAANCVAAVTQTGTLIFEDFCCDSIKHWYCAIHF</sequence>
<reference evidence="2" key="1">
    <citation type="submission" date="2022-08" db="UniProtKB">
        <authorList>
            <consortium name="EnsemblMetazoa"/>
        </authorList>
    </citation>
    <scope>IDENTIFICATION</scope>
    <source>
        <strain evidence="2">05x7-T-G4-1.051#20</strain>
    </source>
</reference>
<protein>
    <recommendedName>
        <fullName evidence="1">C-type lectin domain-containing protein</fullName>
    </recommendedName>
</protein>
<organism evidence="2 3">
    <name type="scientific">Magallana gigas</name>
    <name type="common">Pacific oyster</name>
    <name type="synonym">Crassostrea gigas</name>
    <dbReference type="NCBI Taxonomy" id="29159"/>
    <lineage>
        <taxon>Eukaryota</taxon>
        <taxon>Metazoa</taxon>
        <taxon>Spiralia</taxon>
        <taxon>Lophotrochozoa</taxon>
        <taxon>Mollusca</taxon>
        <taxon>Bivalvia</taxon>
        <taxon>Autobranchia</taxon>
        <taxon>Pteriomorphia</taxon>
        <taxon>Ostreida</taxon>
        <taxon>Ostreoidea</taxon>
        <taxon>Ostreidae</taxon>
        <taxon>Magallana</taxon>
    </lineage>
</organism>
<dbReference type="Proteomes" id="UP000005408">
    <property type="component" value="Unassembled WGS sequence"/>
</dbReference>
<evidence type="ECO:0000259" key="1">
    <source>
        <dbReference type="PROSITE" id="PS50041"/>
    </source>
</evidence>
<dbReference type="AlphaFoldDB" id="A0A8W8IWY2"/>
<evidence type="ECO:0000313" key="3">
    <source>
        <dbReference type="Proteomes" id="UP000005408"/>
    </source>
</evidence>
<dbReference type="EnsemblMetazoa" id="G16224.1">
    <property type="protein sequence ID" value="G16224.1:cds"/>
    <property type="gene ID" value="G16224"/>
</dbReference>
<dbReference type="InterPro" id="IPR016187">
    <property type="entry name" value="CTDL_fold"/>
</dbReference>
<proteinExistence type="predicted"/>
<dbReference type="InterPro" id="IPR001304">
    <property type="entry name" value="C-type_lectin-like"/>
</dbReference>
<name>A0A8W8IWY2_MAGGI</name>
<dbReference type="Pfam" id="PF00059">
    <property type="entry name" value="Lectin_C"/>
    <property type="match status" value="1"/>
</dbReference>
<dbReference type="Gene3D" id="3.10.100.10">
    <property type="entry name" value="Mannose-Binding Protein A, subunit A"/>
    <property type="match status" value="1"/>
</dbReference>
<dbReference type="SUPFAM" id="SSF56436">
    <property type="entry name" value="C-type lectin-like"/>
    <property type="match status" value="1"/>
</dbReference>